<evidence type="ECO:0000256" key="4">
    <source>
        <dbReference type="ARBA" id="ARBA00022729"/>
    </source>
</evidence>
<keyword evidence="7" id="KW-0482">Metalloprotease</keyword>
<feature type="chain" id="PRO_5023016271" description="Peptidase M43 pregnancy-associated plasma-A domain-containing protein" evidence="10">
    <location>
        <begin position="21"/>
        <end position="318"/>
    </location>
</feature>
<keyword evidence="2" id="KW-0645">Protease</keyword>
<evidence type="ECO:0000313" key="13">
    <source>
        <dbReference type="Proteomes" id="UP000307440"/>
    </source>
</evidence>
<keyword evidence="6" id="KW-0862">Zinc</keyword>
<dbReference type="EMBL" id="ML210149">
    <property type="protein sequence ID" value="TFK29518.1"/>
    <property type="molecule type" value="Genomic_DNA"/>
</dbReference>
<dbReference type="InterPro" id="IPR024079">
    <property type="entry name" value="MetalloPept_cat_dom_sf"/>
</dbReference>
<organism evidence="12 13">
    <name type="scientific">Coprinopsis marcescibilis</name>
    <name type="common">Agaric fungus</name>
    <name type="synonym">Psathyrella marcescibilis</name>
    <dbReference type="NCBI Taxonomy" id="230819"/>
    <lineage>
        <taxon>Eukaryota</taxon>
        <taxon>Fungi</taxon>
        <taxon>Dikarya</taxon>
        <taxon>Basidiomycota</taxon>
        <taxon>Agaricomycotina</taxon>
        <taxon>Agaricomycetes</taxon>
        <taxon>Agaricomycetidae</taxon>
        <taxon>Agaricales</taxon>
        <taxon>Agaricineae</taxon>
        <taxon>Psathyrellaceae</taxon>
        <taxon>Coprinopsis</taxon>
    </lineage>
</organism>
<dbReference type="InterPro" id="IPR008754">
    <property type="entry name" value="Peptidase_M43"/>
</dbReference>
<dbReference type="OrthoDB" id="536211at2759"/>
<evidence type="ECO:0000313" key="12">
    <source>
        <dbReference type="EMBL" id="TFK29518.1"/>
    </source>
</evidence>
<feature type="domain" description="Peptidase M43 pregnancy-associated plasma-A" evidence="11">
    <location>
        <begin position="215"/>
        <end position="307"/>
    </location>
</feature>
<dbReference type="CDD" id="cd04275">
    <property type="entry name" value="ZnMc_pappalysin_like"/>
    <property type="match status" value="1"/>
</dbReference>
<accession>A0A5C3L9S8</accession>
<dbReference type="PANTHER" id="PTHR47466:SF1">
    <property type="entry name" value="METALLOPROTEASE MEP1 (AFU_ORTHOLOGUE AFUA_1G07730)-RELATED"/>
    <property type="match status" value="1"/>
</dbReference>
<dbReference type="STRING" id="230819.A0A5C3L9S8"/>
<feature type="compositionally biased region" description="Acidic residues" evidence="9">
    <location>
        <begin position="47"/>
        <end position="57"/>
    </location>
</feature>
<dbReference type="AlphaFoldDB" id="A0A5C3L9S8"/>
<keyword evidence="8" id="KW-1015">Disulfide bond</keyword>
<evidence type="ECO:0000256" key="3">
    <source>
        <dbReference type="ARBA" id="ARBA00022723"/>
    </source>
</evidence>
<keyword evidence="5" id="KW-0378">Hydrolase</keyword>
<sequence length="318" mass="35842">MLPTNFVGLLSLCLATTAWASPAFHFSSLNRNEAHSNSGSTHRGSDDLPDDPSDDCGTDISVDDAHKEEKRFRTMRRPHRADEEHFTFQLHYHNVVANTSFEGGWLDDEVIQTMVDNLNADFSSTGVNFELAEINHWSEENWFFNANKTEGLDLEVEMKESTRVGGRDTLNVWTIQLPNGPAGYAAFPWNFDKTDQDSIRDGVILKYSIIPGGRSKTRFGRTLTHEVGHWVGLYHTFQGKSCSGEGDFVDDTPMQLAPTSTKNGCTAIDTCGNDPGDDPIFNFMDYSSDECRSEFTPGQIEKIRQELATYRYNEEEQR</sequence>
<evidence type="ECO:0000256" key="9">
    <source>
        <dbReference type="SAM" id="MobiDB-lite"/>
    </source>
</evidence>
<dbReference type="Gene3D" id="3.40.390.10">
    <property type="entry name" value="Collagenase (Catalytic Domain)"/>
    <property type="match status" value="1"/>
</dbReference>
<reference evidence="12 13" key="1">
    <citation type="journal article" date="2019" name="Nat. Ecol. Evol.">
        <title>Megaphylogeny resolves global patterns of mushroom evolution.</title>
        <authorList>
            <person name="Varga T."/>
            <person name="Krizsan K."/>
            <person name="Foldi C."/>
            <person name="Dima B."/>
            <person name="Sanchez-Garcia M."/>
            <person name="Sanchez-Ramirez S."/>
            <person name="Szollosi G.J."/>
            <person name="Szarkandi J.G."/>
            <person name="Papp V."/>
            <person name="Albert L."/>
            <person name="Andreopoulos W."/>
            <person name="Angelini C."/>
            <person name="Antonin V."/>
            <person name="Barry K.W."/>
            <person name="Bougher N.L."/>
            <person name="Buchanan P."/>
            <person name="Buyck B."/>
            <person name="Bense V."/>
            <person name="Catcheside P."/>
            <person name="Chovatia M."/>
            <person name="Cooper J."/>
            <person name="Damon W."/>
            <person name="Desjardin D."/>
            <person name="Finy P."/>
            <person name="Geml J."/>
            <person name="Haridas S."/>
            <person name="Hughes K."/>
            <person name="Justo A."/>
            <person name="Karasinski D."/>
            <person name="Kautmanova I."/>
            <person name="Kiss B."/>
            <person name="Kocsube S."/>
            <person name="Kotiranta H."/>
            <person name="LaButti K.M."/>
            <person name="Lechner B.E."/>
            <person name="Liimatainen K."/>
            <person name="Lipzen A."/>
            <person name="Lukacs Z."/>
            <person name="Mihaltcheva S."/>
            <person name="Morgado L.N."/>
            <person name="Niskanen T."/>
            <person name="Noordeloos M.E."/>
            <person name="Ohm R.A."/>
            <person name="Ortiz-Santana B."/>
            <person name="Ovrebo C."/>
            <person name="Racz N."/>
            <person name="Riley R."/>
            <person name="Savchenko A."/>
            <person name="Shiryaev A."/>
            <person name="Soop K."/>
            <person name="Spirin V."/>
            <person name="Szebenyi C."/>
            <person name="Tomsovsky M."/>
            <person name="Tulloss R.E."/>
            <person name="Uehling J."/>
            <person name="Grigoriev I.V."/>
            <person name="Vagvolgyi C."/>
            <person name="Papp T."/>
            <person name="Martin F.M."/>
            <person name="Miettinen O."/>
            <person name="Hibbett D.S."/>
            <person name="Nagy L.G."/>
        </authorList>
    </citation>
    <scope>NUCLEOTIDE SEQUENCE [LARGE SCALE GENOMIC DNA]</scope>
    <source>
        <strain evidence="12 13">CBS 121175</strain>
    </source>
</reference>
<comment type="similarity">
    <text evidence="1">Belongs to the peptidase M43B family.</text>
</comment>
<dbReference type="SUPFAM" id="SSF55486">
    <property type="entry name" value="Metalloproteases ('zincins'), catalytic domain"/>
    <property type="match status" value="1"/>
</dbReference>
<evidence type="ECO:0000256" key="6">
    <source>
        <dbReference type="ARBA" id="ARBA00022833"/>
    </source>
</evidence>
<feature type="compositionally biased region" description="Polar residues" evidence="9">
    <location>
        <begin position="32"/>
        <end position="42"/>
    </location>
</feature>
<keyword evidence="4 10" id="KW-0732">Signal</keyword>
<dbReference type="GO" id="GO:0006508">
    <property type="term" value="P:proteolysis"/>
    <property type="evidence" value="ECO:0007669"/>
    <property type="project" value="UniProtKB-KW"/>
</dbReference>
<dbReference type="Proteomes" id="UP000307440">
    <property type="component" value="Unassembled WGS sequence"/>
</dbReference>
<keyword evidence="3" id="KW-0479">Metal-binding</keyword>
<evidence type="ECO:0000256" key="7">
    <source>
        <dbReference type="ARBA" id="ARBA00023049"/>
    </source>
</evidence>
<evidence type="ECO:0000256" key="8">
    <source>
        <dbReference type="ARBA" id="ARBA00023157"/>
    </source>
</evidence>
<evidence type="ECO:0000256" key="1">
    <source>
        <dbReference type="ARBA" id="ARBA00008721"/>
    </source>
</evidence>
<protein>
    <recommendedName>
        <fullName evidence="11">Peptidase M43 pregnancy-associated plasma-A domain-containing protein</fullName>
    </recommendedName>
</protein>
<dbReference type="PANTHER" id="PTHR47466">
    <property type="match status" value="1"/>
</dbReference>
<evidence type="ECO:0000256" key="2">
    <source>
        <dbReference type="ARBA" id="ARBA00022670"/>
    </source>
</evidence>
<proteinExistence type="inferred from homology"/>
<dbReference type="GO" id="GO:0046872">
    <property type="term" value="F:metal ion binding"/>
    <property type="evidence" value="ECO:0007669"/>
    <property type="project" value="UniProtKB-KW"/>
</dbReference>
<evidence type="ECO:0000256" key="5">
    <source>
        <dbReference type="ARBA" id="ARBA00022801"/>
    </source>
</evidence>
<keyword evidence="13" id="KW-1185">Reference proteome</keyword>
<name>A0A5C3L9S8_COPMA</name>
<dbReference type="GO" id="GO:0008237">
    <property type="term" value="F:metallopeptidase activity"/>
    <property type="evidence" value="ECO:0007669"/>
    <property type="project" value="UniProtKB-KW"/>
</dbReference>
<evidence type="ECO:0000256" key="10">
    <source>
        <dbReference type="SAM" id="SignalP"/>
    </source>
</evidence>
<gene>
    <name evidence="12" type="ORF">FA15DRAFT_691108</name>
</gene>
<dbReference type="Pfam" id="PF05572">
    <property type="entry name" value="Peptidase_M43"/>
    <property type="match status" value="1"/>
</dbReference>
<evidence type="ECO:0000259" key="11">
    <source>
        <dbReference type="Pfam" id="PF05572"/>
    </source>
</evidence>
<feature type="signal peptide" evidence="10">
    <location>
        <begin position="1"/>
        <end position="20"/>
    </location>
</feature>
<feature type="region of interest" description="Disordered" evidence="9">
    <location>
        <begin position="32"/>
        <end position="63"/>
    </location>
</feature>